<reference evidence="7 8" key="1">
    <citation type="submission" date="2019-08" db="EMBL/GenBank/DDBJ databases">
        <title>Parahaliea maris sp. nov., isolated from the surface seawater.</title>
        <authorList>
            <person name="Liu Y."/>
        </authorList>
    </citation>
    <scope>NUCLEOTIDE SEQUENCE [LARGE SCALE GENOMIC DNA]</scope>
    <source>
        <strain evidence="7 8">HSLHS9</strain>
    </source>
</reference>
<evidence type="ECO:0000256" key="3">
    <source>
        <dbReference type="ARBA" id="ARBA00022989"/>
    </source>
</evidence>
<protein>
    <submittedName>
        <fullName evidence="7">O-antigen ligase family protein</fullName>
    </submittedName>
</protein>
<feature type="transmembrane region" description="Helical" evidence="5">
    <location>
        <begin position="161"/>
        <end position="180"/>
    </location>
</feature>
<dbReference type="Proteomes" id="UP000321039">
    <property type="component" value="Unassembled WGS sequence"/>
</dbReference>
<evidence type="ECO:0000313" key="8">
    <source>
        <dbReference type="Proteomes" id="UP000321039"/>
    </source>
</evidence>
<organism evidence="7 8">
    <name type="scientific">Parahaliea maris</name>
    <dbReference type="NCBI Taxonomy" id="2716870"/>
    <lineage>
        <taxon>Bacteria</taxon>
        <taxon>Pseudomonadati</taxon>
        <taxon>Pseudomonadota</taxon>
        <taxon>Gammaproteobacteria</taxon>
        <taxon>Cellvibrionales</taxon>
        <taxon>Halieaceae</taxon>
        <taxon>Parahaliea</taxon>
    </lineage>
</organism>
<feature type="transmembrane region" description="Helical" evidence="5">
    <location>
        <begin position="252"/>
        <end position="271"/>
    </location>
</feature>
<dbReference type="RefSeq" id="WP_148068305.1">
    <property type="nucleotide sequence ID" value="NZ_VRZA01000003.1"/>
</dbReference>
<feature type="transmembrane region" description="Helical" evidence="5">
    <location>
        <begin position="192"/>
        <end position="211"/>
    </location>
</feature>
<comment type="subcellular location">
    <subcellularLocation>
        <location evidence="1">Membrane</location>
        <topology evidence="1">Multi-pass membrane protein</topology>
    </subcellularLocation>
</comment>
<dbReference type="PANTHER" id="PTHR37422">
    <property type="entry name" value="TEICHURONIC ACID BIOSYNTHESIS PROTEIN TUAE"/>
    <property type="match status" value="1"/>
</dbReference>
<dbReference type="Pfam" id="PF04932">
    <property type="entry name" value="Wzy_C"/>
    <property type="match status" value="1"/>
</dbReference>
<proteinExistence type="predicted"/>
<keyword evidence="4 5" id="KW-0472">Membrane</keyword>
<evidence type="ECO:0000256" key="5">
    <source>
        <dbReference type="SAM" id="Phobius"/>
    </source>
</evidence>
<sequence length="435" mass="48022">MTPITTTDLRSCLPQGALSLGGFALLLVWTLTRLWQDDLGDISGQLLVLLSAGWLLTGGRALWRSRLLQLLLLALLIQLASWGLSHLLHPDLAERSPKLDRLAAWFFLIPVALFCAASRQRVMICWACALGALLLSPWLSGDGWKELLQGLNGERVHFGLLNAQHSGMLFGIGLLGALMLPAPVPATTRRGVVLGRLLRLLLITATAFGMLLSQTRGIWLALLCSVPLALLLRSRLRQQQQADYISRPLRRLAWFSMTFVVIIITPLGGIIEDRLRSEGPLAGYDGEGFVLQENVRVRLSTWHTAMDWIVQRPLLGWGGKGRAAVVQDTEALSDNERQRFRHLHSTYLDTLVNWGLAGLAVLLGLFAWLGLRLRRSWQQGSLDTNLLCFGVAFGLYWGVANAFESFMFYQSGLYALALIAGGLLALCNTPEEVSP</sequence>
<keyword evidence="3 5" id="KW-1133">Transmembrane helix</keyword>
<feature type="transmembrane region" description="Helical" evidence="5">
    <location>
        <begin position="12"/>
        <end position="32"/>
    </location>
</feature>
<name>A0A5C8ZZD2_9GAMM</name>
<evidence type="ECO:0000256" key="2">
    <source>
        <dbReference type="ARBA" id="ARBA00022692"/>
    </source>
</evidence>
<keyword evidence="2 5" id="KW-0812">Transmembrane</keyword>
<dbReference type="GO" id="GO:0016874">
    <property type="term" value="F:ligase activity"/>
    <property type="evidence" value="ECO:0007669"/>
    <property type="project" value="UniProtKB-KW"/>
</dbReference>
<feature type="transmembrane region" description="Helical" evidence="5">
    <location>
        <begin position="70"/>
        <end position="89"/>
    </location>
</feature>
<keyword evidence="7" id="KW-0436">Ligase</keyword>
<dbReference type="GO" id="GO:0016020">
    <property type="term" value="C:membrane"/>
    <property type="evidence" value="ECO:0007669"/>
    <property type="project" value="UniProtKB-SubCell"/>
</dbReference>
<keyword evidence="8" id="KW-1185">Reference proteome</keyword>
<feature type="domain" description="O-antigen ligase-related" evidence="6">
    <location>
        <begin position="205"/>
        <end position="363"/>
    </location>
</feature>
<dbReference type="AlphaFoldDB" id="A0A5C8ZZD2"/>
<dbReference type="InterPro" id="IPR051533">
    <property type="entry name" value="WaaL-like"/>
</dbReference>
<feature type="transmembrane region" description="Helical" evidence="5">
    <location>
        <begin position="101"/>
        <end position="117"/>
    </location>
</feature>
<comment type="caution">
    <text evidence="7">The sequence shown here is derived from an EMBL/GenBank/DDBJ whole genome shotgun (WGS) entry which is preliminary data.</text>
</comment>
<dbReference type="InterPro" id="IPR007016">
    <property type="entry name" value="O-antigen_ligase-rel_domated"/>
</dbReference>
<feature type="transmembrane region" description="Helical" evidence="5">
    <location>
        <begin position="351"/>
        <end position="370"/>
    </location>
</feature>
<evidence type="ECO:0000313" key="7">
    <source>
        <dbReference type="EMBL" id="TXS93963.1"/>
    </source>
</evidence>
<evidence type="ECO:0000256" key="1">
    <source>
        <dbReference type="ARBA" id="ARBA00004141"/>
    </source>
</evidence>
<gene>
    <name evidence="7" type="ORF">FV139_10090</name>
</gene>
<dbReference type="PANTHER" id="PTHR37422:SF13">
    <property type="entry name" value="LIPOPOLYSACCHARIDE BIOSYNTHESIS PROTEIN PA4999-RELATED"/>
    <property type="match status" value="1"/>
</dbReference>
<evidence type="ECO:0000259" key="6">
    <source>
        <dbReference type="Pfam" id="PF04932"/>
    </source>
</evidence>
<dbReference type="EMBL" id="VRZA01000003">
    <property type="protein sequence ID" value="TXS93963.1"/>
    <property type="molecule type" value="Genomic_DNA"/>
</dbReference>
<accession>A0A5C8ZZD2</accession>
<evidence type="ECO:0000256" key="4">
    <source>
        <dbReference type="ARBA" id="ARBA00023136"/>
    </source>
</evidence>
<feature type="transmembrane region" description="Helical" evidence="5">
    <location>
        <begin position="217"/>
        <end position="232"/>
    </location>
</feature>
<feature type="transmembrane region" description="Helical" evidence="5">
    <location>
        <begin position="44"/>
        <end position="63"/>
    </location>
</feature>
<feature type="transmembrane region" description="Helical" evidence="5">
    <location>
        <begin position="124"/>
        <end position="141"/>
    </location>
</feature>
<feature type="transmembrane region" description="Helical" evidence="5">
    <location>
        <begin position="382"/>
        <end position="400"/>
    </location>
</feature>